<accession>A0A2W5HHK2</accession>
<feature type="domain" description="DUF4007" evidence="1">
    <location>
        <begin position="15"/>
        <end position="306"/>
    </location>
</feature>
<reference evidence="2 3" key="1">
    <citation type="submission" date="2017-08" db="EMBL/GenBank/DDBJ databases">
        <title>Infants hospitalized years apart are colonized by the same room-sourced microbial strains.</title>
        <authorList>
            <person name="Brooks B."/>
            <person name="Olm M.R."/>
            <person name="Firek B.A."/>
            <person name="Baker R."/>
            <person name="Thomas B.C."/>
            <person name="Morowitz M.J."/>
            <person name="Banfield J.F."/>
        </authorList>
    </citation>
    <scope>NUCLEOTIDE SEQUENCE [LARGE SCALE GENOMIC DNA]</scope>
    <source>
        <strain evidence="2">S2_006_000_R2_64</strain>
    </source>
</reference>
<name>A0A2W5HHK2_9BACT</name>
<sequence>MRRGILHEKDFKPQFSGHETFPLRYGWLKKVFDAVYELEKWGKKEETRELFLSEAAISKFGVGKNMVASMRHWATAAGIIVEDDDKHIVTTDLAKLLLSDDGLDPWLENPSSVWLMHWQIAAKSPKASYIWLFSHYNNSQFDRTTLVSLLIELCSEREEWRGVAEATLKRDVECLVRTYVNKPSKSESFTEDQIESPLAELNLIQSLNKNDTFQLRRGDHPSIGIGLFLFTLIDFWKRYSDEARTLSLESMTYEPCSPGRVLCLDEDAVAERLYEIEKFSSNVLTWSETAGLRQVIANKPLKKIKELDFLKLDYKNTNRRKAA</sequence>
<gene>
    <name evidence="2" type="ORF">DI586_11245</name>
</gene>
<dbReference type="Pfam" id="PF13182">
    <property type="entry name" value="DUF4007"/>
    <property type="match status" value="1"/>
</dbReference>
<dbReference type="InterPro" id="IPR025248">
    <property type="entry name" value="DUF4007"/>
</dbReference>
<protein>
    <submittedName>
        <fullName evidence="2">DUF4007 domain-containing protein</fullName>
    </submittedName>
</protein>
<comment type="caution">
    <text evidence="2">The sequence shown here is derived from an EMBL/GenBank/DDBJ whole genome shotgun (WGS) entry which is preliminary data.</text>
</comment>
<dbReference type="EMBL" id="QFOT01000189">
    <property type="protein sequence ID" value="PZP53259.1"/>
    <property type="molecule type" value="Genomic_DNA"/>
</dbReference>
<dbReference type="AlphaFoldDB" id="A0A2W5HHK2"/>
<evidence type="ECO:0000313" key="2">
    <source>
        <dbReference type="EMBL" id="PZP53259.1"/>
    </source>
</evidence>
<dbReference type="Proteomes" id="UP000249739">
    <property type="component" value="Unassembled WGS sequence"/>
</dbReference>
<evidence type="ECO:0000259" key="1">
    <source>
        <dbReference type="Pfam" id="PF13182"/>
    </source>
</evidence>
<proteinExistence type="predicted"/>
<evidence type="ECO:0000313" key="3">
    <source>
        <dbReference type="Proteomes" id="UP000249739"/>
    </source>
</evidence>
<organism evidence="2 3">
    <name type="scientific">Micavibrio aeruginosavorus</name>
    <dbReference type="NCBI Taxonomy" id="349221"/>
    <lineage>
        <taxon>Bacteria</taxon>
        <taxon>Pseudomonadati</taxon>
        <taxon>Bdellovibrionota</taxon>
        <taxon>Bdellovibrionia</taxon>
        <taxon>Bdellovibrionales</taxon>
        <taxon>Pseudobdellovibrionaceae</taxon>
        <taxon>Micavibrio</taxon>
    </lineage>
</organism>